<keyword evidence="2" id="KW-0808">Transferase</keyword>
<dbReference type="KEGG" id="ble:BleG1_0907"/>
<dbReference type="Pfam" id="PF00583">
    <property type="entry name" value="Acetyltransf_1"/>
    <property type="match status" value="1"/>
</dbReference>
<dbReference type="CDD" id="cd04301">
    <property type="entry name" value="NAT_SF"/>
    <property type="match status" value="1"/>
</dbReference>
<dbReference type="STRING" id="1246626.BleG1_0907"/>
<gene>
    <name evidence="2" type="ORF">BleG1_0907</name>
</gene>
<protein>
    <submittedName>
        <fullName evidence="2">Acyl-CoA N-acyltransferase</fullName>
    </submittedName>
</protein>
<keyword evidence="2" id="KW-0012">Acyltransferase</keyword>
<dbReference type="RefSeq" id="WP_038477689.1">
    <property type="nucleotide sequence ID" value="NZ_CP003923.1"/>
</dbReference>
<dbReference type="Gene3D" id="3.40.630.30">
    <property type="match status" value="1"/>
</dbReference>
<name>A0A060LU41_9BACI</name>
<organism evidence="2 3">
    <name type="scientific">Shouchella lehensis G1</name>
    <dbReference type="NCBI Taxonomy" id="1246626"/>
    <lineage>
        <taxon>Bacteria</taxon>
        <taxon>Bacillati</taxon>
        <taxon>Bacillota</taxon>
        <taxon>Bacilli</taxon>
        <taxon>Bacillales</taxon>
        <taxon>Bacillaceae</taxon>
        <taxon>Shouchella</taxon>
    </lineage>
</organism>
<feature type="domain" description="N-acetyltransferase" evidence="1">
    <location>
        <begin position="1"/>
        <end position="152"/>
    </location>
</feature>
<dbReference type="HOGENOM" id="CLU_096795_0_1_9"/>
<accession>A0A060LU41</accession>
<evidence type="ECO:0000313" key="2">
    <source>
        <dbReference type="EMBL" id="AIC93515.1"/>
    </source>
</evidence>
<dbReference type="InterPro" id="IPR016181">
    <property type="entry name" value="Acyl_CoA_acyltransferase"/>
</dbReference>
<keyword evidence="3" id="KW-1185">Reference proteome</keyword>
<dbReference type="InterPro" id="IPR000182">
    <property type="entry name" value="GNAT_dom"/>
</dbReference>
<sequence length="152" mass="17553">MIRELQVKNNEQSKALYRLQKVAYQIEANMLDFHEIPPLMESFAQFLKTTEVFYLYIEEDSILGAVSIDDNSDKVIEVTRMMVDPRCFRRGIARRLLQHIETLPNEPCVLKVATGAKNAPAIQLYQSQGYQLIERKVVKGGVELVYFEKNVN</sequence>
<dbReference type="AlphaFoldDB" id="A0A060LU41"/>
<dbReference type="EMBL" id="CP003923">
    <property type="protein sequence ID" value="AIC93515.1"/>
    <property type="molecule type" value="Genomic_DNA"/>
</dbReference>
<evidence type="ECO:0000313" key="3">
    <source>
        <dbReference type="Proteomes" id="UP000027142"/>
    </source>
</evidence>
<dbReference type="SUPFAM" id="SSF55729">
    <property type="entry name" value="Acyl-CoA N-acyltransferases (Nat)"/>
    <property type="match status" value="1"/>
</dbReference>
<evidence type="ECO:0000259" key="1">
    <source>
        <dbReference type="PROSITE" id="PS51186"/>
    </source>
</evidence>
<dbReference type="eggNOG" id="COG0456">
    <property type="taxonomic scope" value="Bacteria"/>
</dbReference>
<dbReference type="PATRIC" id="fig|1246626.3.peg.914"/>
<proteinExistence type="predicted"/>
<reference evidence="2 3" key="1">
    <citation type="journal article" date="2014" name="Gene">
        <title>A comparative genomic analysis of the alkalitolerant soil bacterium Bacillus lehensis G1.</title>
        <authorList>
            <person name="Noor Y.M."/>
            <person name="Samsulrizal N.H."/>
            <person name="Jema'on N.A."/>
            <person name="Low K.O."/>
            <person name="Ramli A.N."/>
            <person name="Alias N.I."/>
            <person name="Damis S.I."/>
            <person name="Fuzi S.F."/>
            <person name="Isa M.N."/>
            <person name="Murad A.M."/>
            <person name="Raih M.F."/>
            <person name="Bakar F.D."/>
            <person name="Najimudin N."/>
            <person name="Mahadi N.M."/>
            <person name="Illias R.M."/>
        </authorList>
    </citation>
    <scope>NUCLEOTIDE SEQUENCE [LARGE SCALE GENOMIC DNA]</scope>
    <source>
        <strain evidence="2 3">G1</strain>
    </source>
</reference>
<dbReference type="PROSITE" id="PS51186">
    <property type="entry name" value="GNAT"/>
    <property type="match status" value="1"/>
</dbReference>
<dbReference type="Proteomes" id="UP000027142">
    <property type="component" value="Chromosome"/>
</dbReference>
<dbReference type="GO" id="GO:0016747">
    <property type="term" value="F:acyltransferase activity, transferring groups other than amino-acyl groups"/>
    <property type="evidence" value="ECO:0007669"/>
    <property type="project" value="InterPro"/>
</dbReference>
<dbReference type="OrthoDB" id="46888at2"/>